<evidence type="ECO:0000313" key="5">
    <source>
        <dbReference type="EMBL" id="UUP15890.1"/>
    </source>
</evidence>
<dbReference type="PANTHER" id="PTHR10668:SF105">
    <property type="entry name" value="DEHYDROGENASE-RELATED"/>
    <property type="match status" value="1"/>
</dbReference>
<name>A0ABY5MCU3_9HYPH</name>
<evidence type="ECO:0000256" key="2">
    <source>
        <dbReference type="ARBA" id="ARBA00038825"/>
    </source>
</evidence>
<organism evidence="5 6">
    <name type="scientific">Nitratireductor thuwali</name>
    <dbReference type="NCBI Taxonomy" id="2267699"/>
    <lineage>
        <taxon>Bacteria</taxon>
        <taxon>Pseudomonadati</taxon>
        <taxon>Pseudomonadota</taxon>
        <taxon>Alphaproteobacteria</taxon>
        <taxon>Hyphomicrobiales</taxon>
        <taxon>Phyllobacteriaceae</taxon>
        <taxon>Nitratireductor</taxon>
    </lineage>
</organism>
<gene>
    <name evidence="5" type="primary">crtI</name>
    <name evidence="5" type="ORF">NTH_00330</name>
</gene>
<dbReference type="SUPFAM" id="SSF51905">
    <property type="entry name" value="FAD/NAD(P)-binding domain"/>
    <property type="match status" value="1"/>
</dbReference>
<accession>A0ABY5MCU3</accession>
<protein>
    <recommendedName>
        <fullName evidence="3">Pyridine nucleotide-disulfide oxidoreductase domain-containing protein 2</fullName>
    </recommendedName>
</protein>
<dbReference type="Proteomes" id="UP001342418">
    <property type="component" value="Chromosome"/>
</dbReference>
<comment type="function">
    <text evidence="1">Probable oxidoreductase that may play a role as regulator of mitochondrial function.</text>
</comment>
<dbReference type="GO" id="GO:0016491">
    <property type="term" value="F:oxidoreductase activity"/>
    <property type="evidence" value="ECO:0007669"/>
    <property type="project" value="UniProtKB-KW"/>
</dbReference>
<dbReference type="RefSeq" id="WP_338528359.1">
    <property type="nucleotide sequence ID" value="NZ_CP030941.1"/>
</dbReference>
<evidence type="ECO:0000313" key="6">
    <source>
        <dbReference type="Proteomes" id="UP001342418"/>
    </source>
</evidence>
<comment type="subunit">
    <text evidence="2">Interacts with COX5B; this interaction may contribute to localize PYROXD2 to the inner face of the inner mitochondrial membrane.</text>
</comment>
<keyword evidence="6" id="KW-1185">Reference proteome</keyword>
<evidence type="ECO:0000256" key="1">
    <source>
        <dbReference type="ARBA" id="ARBA00037217"/>
    </source>
</evidence>
<dbReference type="PANTHER" id="PTHR10668">
    <property type="entry name" value="PHYTOENE DEHYDROGENASE"/>
    <property type="match status" value="1"/>
</dbReference>
<dbReference type="EMBL" id="CP030941">
    <property type="protein sequence ID" value="UUP15890.1"/>
    <property type="molecule type" value="Genomic_DNA"/>
</dbReference>
<dbReference type="InterPro" id="IPR002937">
    <property type="entry name" value="Amino_oxidase"/>
</dbReference>
<sequence length="522" mass="55038">MNTFDAVIIGAGHNGLACAAHLAKRGWSVGVFEQSELPGGAVKTLELTLPGYRHDFAAMNLSLFAGSAFNKAYGADLQRHGLEFAPVSDCFASAFPDGKWVGVSTDLAATQARIRAFSSRDAETWGELVAGFPDRAAALFGLLGSPMKKRALASIAFSTLRGQGFAGTRDLMRFLISTPRAWLDETFESDAVKAMLGAWGMHLDFAPDIAGGALFPYLEGMASQSFGMVLGKGGADTMINALTSMIEAGGGKVECGARVERVETASRTATGVTLADGRRIEARRAVVGCIAPRALEDLLPGGSGDARFDRQMKSFRHAPGTMMIHLALDDLPAWPDPALRRFAYVHLAPSLDMMALAYAQAQAGLLPAEPVIVVGQPTAVDPSRAPEGKHVLWLQVRMVPAEIAGDAAGLIAQRDWPAVADAYADRVIGIVERYAPGLSGHILARRVVSPLDLEREDPNLVGGDQICGSHHLSQHFLFRPAAGAADWSTPVANFHLAGAATWPGAGVGAGSGYMLARKLAGG</sequence>
<dbReference type="InterPro" id="IPR036188">
    <property type="entry name" value="FAD/NAD-bd_sf"/>
</dbReference>
<feature type="domain" description="Amine oxidase" evidence="4">
    <location>
        <begin position="15"/>
        <end position="428"/>
    </location>
</feature>
<reference evidence="5 6" key="1">
    <citation type="submission" date="2018-07" db="EMBL/GenBank/DDBJ databases">
        <title>Genome sequence of Nitratireductor thuwali#1536.</title>
        <authorList>
            <person name="Michoud G."/>
            <person name="Merlino G."/>
            <person name="Sefrji F.O."/>
            <person name="Daffonchio D."/>
        </authorList>
    </citation>
    <scope>NUCLEOTIDE SEQUENCE [LARGE SCALE GENOMIC DNA]</scope>
    <source>
        <strain evidence="6">Nit1536</strain>
    </source>
</reference>
<dbReference type="Pfam" id="PF01593">
    <property type="entry name" value="Amino_oxidase"/>
    <property type="match status" value="1"/>
</dbReference>
<keyword evidence="5" id="KW-0560">Oxidoreductase</keyword>
<evidence type="ECO:0000259" key="4">
    <source>
        <dbReference type="Pfam" id="PF01593"/>
    </source>
</evidence>
<dbReference type="Gene3D" id="3.50.50.60">
    <property type="entry name" value="FAD/NAD(P)-binding domain"/>
    <property type="match status" value="2"/>
</dbReference>
<proteinExistence type="predicted"/>
<evidence type="ECO:0000256" key="3">
    <source>
        <dbReference type="ARBA" id="ARBA00040298"/>
    </source>
</evidence>